<dbReference type="InterPro" id="IPR013098">
    <property type="entry name" value="Ig_I-set"/>
</dbReference>
<feature type="region of interest" description="Disordered" evidence="13">
    <location>
        <begin position="907"/>
        <end position="931"/>
    </location>
</feature>
<dbReference type="InterPro" id="IPR013783">
    <property type="entry name" value="Ig-like_fold"/>
</dbReference>
<dbReference type="Gene3D" id="3.30.230.10">
    <property type="match status" value="1"/>
</dbReference>
<evidence type="ECO:0000313" key="16">
    <source>
        <dbReference type="EMBL" id="KAK4289795.1"/>
    </source>
</evidence>
<dbReference type="GO" id="GO:0005759">
    <property type="term" value="C:mitochondrial matrix"/>
    <property type="evidence" value="ECO:0007669"/>
    <property type="project" value="UniProtKB-ARBA"/>
</dbReference>
<evidence type="ECO:0000256" key="4">
    <source>
        <dbReference type="ARBA" id="ARBA00022737"/>
    </source>
</evidence>
<dbReference type="SMART" id="SM00889">
    <property type="entry name" value="EFG_IV"/>
    <property type="match status" value="1"/>
</dbReference>
<evidence type="ECO:0000256" key="12">
    <source>
        <dbReference type="ARBA" id="ARBA00023319"/>
    </source>
</evidence>
<dbReference type="InterPro" id="IPR000795">
    <property type="entry name" value="T_Tr_GTP-bd_dom"/>
</dbReference>
<dbReference type="InterPro" id="IPR014721">
    <property type="entry name" value="Ribsml_uS5_D2-typ_fold_subgr"/>
</dbReference>
<dbReference type="PROSITE" id="PS00301">
    <property type="entry name" value="G_TR_1"/>
    <property type="match status" value="1"/>
</dbReference>
<feature type="domain" description="Ig-like" evidence="14">
    <location>
        <begin position="277"/>
        <end position="373"/>
    </location>
</feature>
<keyword evidence="10" id="KW-1015">Disulfide bond</keyword>
<feature type="compositionally biased region" description="Low complexity" evidence="13">
    <location>
        <begin position="376"/>
        <end position="389"/>
    </location>
</feature>
<dbReference type="FunFam" id="3.30.230.10:FF:000033">
    <property type="entry name" value="Ribosome-releasing factor 2, mitochondrial"/>
    <property type="match status" value="1"/>
</dbReference>
<dbReference type="InterPro" id="IPR007110">
    <property type="entry name" value="Ig-like_dom"/>
</dbReference>
<dbReference type="PANTHER" id="PTHR43261">
    <property type="entry name" value="TRANSLATION ELONGATION FACTOR G-RELATED"/>
    <property type="match status" value="1"/>
</dbReference>
<dbReference type="InterPro" id="IPR009000">
    <property type="entry name" value="Transl_B-barrel_sf"/>
</dbReference>
<feature type="domain" description="Ig-like" evidence="14">
    <location>
        <begin position="182"/>
        <end position="266"/>
    </location>
</feature>
<evidence type="ECO:0000259" key="14">
    <source>
        <dbReference type="PROSITE" id="PS50835"/>
    </source>
</evidence>
<dbReference type="InterPro" id="IPR035649">
    <property type="entry name" value="EFG_V"/>
</dbReference>
<dbReference type="Gene3D" id="2.60.40.10">
    <property type="entry name" value="Immunoglobulins"/>
    <property type="match status" value="3"/>
</dbReference>
<protein>
    <recommendedName>
        <fullName evidence="18">Elongation factor G 2, mitochondrial</fullName>
    </recommendedName>
</protein>
<dbReference type="SMART" id="SM00838">
    <property type="entry name" value="EFG_C"/>
    <property type="match status" value="1"/>
</dbReference>
<comment type="subcellular location">
    <subcellularLocation>
        <location evidence="1">Cell membrane</location>
    </subcellularLocation>
</comment>
<evidence type="ECO:0000256" key="9">
    <source>
        <dbReference type="ARBA" id="ARBA00023136"/>
    </source>
</evidence>
<feature type="region of interest" description="Disordered" evidence="13">
    <location>
        <begin position="1"/>
        <end position="69"/>
    </location>
</feature>
<evidence type="ECO:0000259" key="15">
    <source>
        <dbReference type="PROSITE" id="PS51722"/>
    </source>
</evidence>
<feature type="region of interest" description="Disordered" evidence="13">
    <location>
        <begin position="373"/>
        <end position="392"/>
    </location>
</feature>
<dbReference type="InterPro" id="IPR009022">
    <property type="entry name" value="EFG_III"/>
</dbReference>
<dbReference type="PROSITE" id="PS50835">
    <property type="entry name" value="IG_LIKE"/>
    <property type="match status" value="3"/>
</dbReference>
<dbReference type="EMBL" id="JAWZYT010005722">
    <property type="protein sequence ID" value="KAK4289795.1"/>
    <property type="molecule type" value="Genomic_DNA"/>
</dbReference>
<dbReference type="FunFam" id="2.60.40.10:FF:000328">
    <property type="entry name" value="CLUMA_CG000981, isoform A"/>
    <property type="match status" value="1"/>
</dbReference>
<dbReference type="GO" id="GO:0032543">
    <property type="term" value="P:mitochondrial translation"/>
    <property type="evidence" value="ECO:0007669"/>
    <property type="project" value="TreeGrafter"/>
</dbReference>
<feature type="compositionally biased region" description="Low complexity" evidence="13">
    <location>
        <begin position="427"/>
        <end position="440"/>
    </location>
</feature>
<organism evidence="16 17">
    <name type="scientific">Petrolisthes manimaculis</name>
    <dbReference type="NCBI Taxonomy" id="1843537"/>
    <lineage>
        <taxon>Eukaryota</taxon>
        <taxon>Metazoa</taxon>
        <taxon>Ecdysozoa</taxon>
        <taxon>Arthropoda</taxon>
        <taxon>Crustacea</taxon>
        <taxon>Multicrustacea</taxon>
        <taxon>Malacostraca</taxon>
        <taxon>Eumalacostraca</taxon>
        <taxon>Eucarida</taxon>
        <taxon>Decapoda</taxon>
        <taxon>Pleocyemata</taxon>
        <taxon>Anomura</taxon>
        <taxon>Galatheoidea</taxon>
        <taxon>Porcellanidae</taxon>
        <taxon>Petrolisthes</taxon>
    </lineage>
</organism>
<dbReference type="PROSITE" id="PS51722">
    <property type="entry name" value="G_TR_2"/>
    <property type="match status" value="1"/>
</dbReference>
<dbReference type="GO" id="GO:0003924">
    <property type="term" value="F:GTPase activity"/>
    <property type="evidence" value="ECO:0007669"/>
    <property type="project" value="InterPro"/>
</dbReference>
<dbReference type="InterPro" id="IPR000640">
    <property type="entry name" value="EFG_V-like"/>
</dbReference>
<reference evidence="16" key="1">
    <citation type="submission" date="2023-11" db="EMBL/GenBank/DDBJ databases">
        <title>Genome assemblies of two species of porcelain crab, Petrolisthes cinctipes and Petrolisthes manimaculis (Anomura: Porcellanidae).</title>
        <authorList>
            <person name="Angst P."/>
        </authorList>
    </citation>
    <scope>NUCLEOTIDE SEQUENCE</scope>
    <source>
        <strain evidence="16">PB745_02</strain>
        <tissue evidence="16">Gill</tissue>
    </source>
</reference>
<dbReference type="PRINTS" id="PR00315">
    <property type="entry name" value="ELONGATNFCT"/>
</dbReference>
<dbReference type="InterPro" id="IPR020568">
    <property type="entry name" value="Ribosomal_Su5_D2-typ_SF"/>
</dbReference>
<dbReference type="SUPFAM" id="SSF54980">
    <property type="entry name" value="EF-G C-terminal domain-like"/>
    <property type="match status" value="2"/>
</dbReference>
<name>A0AAE1NIH0_9EUCA</name>
<evidence type="ECO:0000256" key="8">
    <source>
        <dbReference type="ARBA" id="ARBA00023134"/>
    </source>
</evidence>
<dbReference type="InterPro" id="IPR035647">
    <property type="entry name" value="EFG_III/V"/>
</dbReference>
<keyword evidence="5" id="KW-0547">Nucleotide-binding</keyword>
<feature type="compositionally biased region" description="Basic and acidic residues" evidence="13">
    <location>
        <begin position="1"/>
        <end position="39"/>
    </location>
</feature>
<keyword evidence="12" id="KW-0393">Immunoglobulin domain</keyword>
<dbReference type="GO" id="GO:0005886">
    <property type="term" value="C:plasma membrane"/>
    <property type="evidence" value="ECO:0007669"/>
    <property type="project" value="UniProtKB-SubCell"/>
</dbReference>
<evidence type="ECO:0000256" key="2">
    <source>
        <dbReference type="ARBA" id="ARBA00022475"/>
    </source>
</evidence>
<gene>
    <name evidence="16" type="ORF">Pmani_037265</name>
</gene>
<evidence type="ECO:0000256" key="6">
    <source>
        <dbReference type="ARBA" id="ARBA00022917"/>
    </source>
</evidence>
<dbReference type="FunFam" id="3.30.70.240:FF:000001">
    <property type="entry name" value="Elongation factor G"/>
    <property type="match status" value="1"/>
</dbReference>
<feature type="region of interest" description="Disordered" evidence="13">
    <location>
        <begin position="410"/>
        <end position="441"/>
    </location>
</feature>
<dbReference type="PANTHER" id="PTHR43261:SF1">
    <property type="entry name" value="RIBOSOME-RELEASING FACTOR 2, MITOCHONDRIAL"/>
    <property type="match status" value="1"/>
</dbReference>
<dbReference type="Pfam" id="PF00679">
    <property type="entry name" value="EFG_C"/>
    <property type="match status" value="1"/>
</dbReference>
<evidence type="ECO:0008006" key="18">
    <source>
        <dbReference type="Google" id="ProtNLM"/>
    </source>
</evidence>
<dbReference type="SMART" id="SM00408">
    <property type="entry name" value="IGc2"/>
    <property type="match status" value="3"/>
</dbReference>
<dbReference type="InterPro" id="IPR003598">
    <property type="entry name" value="Ig_sub2"/>
</dbReference>
<evidence type="ECO:0000313" key="17">
    <source>
        <dbReference type="Proteomes" id="UP001292094"/>
    </source>
</evidence>
<evidence type="ECO:0000256" key="5">
    <source>
        <dbReference type="ARBA" id="ARBA00022741"/>
    </source>
</evidence>
<dbReference type="InterPro" id="IPR005517">
    <property type="entry name" value="Transl_elong_EFG/EF2_IV"/>
</dbReference>
<sequence length="1236" mass="135514">MVREESSESSLVREERSESSLVREERSERSESSLVREEREESSESSLVRERRHGGKEEEEKEQQEQEEVTLDTSLFLKDAPYFEGPIQNVTVQVGRTAKLTCQVENLGHYKVAWGYKGTGAVLTVDLQIITNNHHITIQREQRSTWVLSINHITMKDQGWYWCQVNTSPPRSIIGYLDVVEPPVLDGGDEEVTVNSGDSTNLTCRAHGNPTPSITWVREDSHHIRLSPTLLVSEVKGETLALQNVSPDTAASYLCVASNGHPPSVSKRVLVNVNFAPVVKGGKGTMWALVGGTVSLSCLYAAHPTPNLAWRRENSFGTHLLSPESFTVTIQEGHPPYTHNMTVKMRRLTWTELGRYTCFVNNTLGEAHAATVLKGQPPHQQQQQQQQQHVYGDYDDSAKNLTAPLVLHTSPDVAKGMRQQRSEKDLTSSSTSSSSSSSSSLPQGLIQLSFLALILTTSSLTLITPSPSSSKCPSLVNSAIFISTRKLHHGIIRSAGATRVGSDSPVAPSHDDLKDLDLIRNIGIMAHIDAGKTTTTERMLYYSGVTRFVGEVHHGDTIMDYMSQERERGITITSAAITFSWAGHRVNLVDTPGHVDFTMEVERSLRVLDGALAILDASAGVEAQTVTVWRQADRYNVPRLVYLNKMDRPGASVDLCLSSVRHKLNSTPLLLQLPLGTGKDFTGVLDLLQMKKIIWGHSKRDYGQQYKTSVVQKGEAEWDEAWEARNQLTETLGDLDDQVAEEVLAQETVEGLPADLLQSAIRRVTLAGTGVGVMLGSSYHNKGVQCVLDGVVQYLPSPLARPAPHPAPLYAPNLCALAFKSTHDTQRGGLLTFIRIYSGTLSKGQRVYNLSRQETERVGRVLIAFADEYKEVSSVGPGNIVVVTGLKGTNTGDTLVGSQSVAASVGQQLASKTTHKNKGGTEKESHQDPALLVGVPIPDPVFFCSIEAGSASQQKALDTALSQLCQEDPSLHISLDPDTNQTILAGMGELHLEVSVERLRREWKVEAETGPLLVAYREAPTHTAPPTTHTLAKTIGESRQEVTITLSVEPGVDQTYTSVRMAYSKDNHENLSSLRRNYLSAVNRGVTSGLLGGPVLGYRVSNLRVSLHSLHVAPGTSDTFVTAATSQCLQKALVECGVELIEPYMSLEIVVDEEHTYAVLADLSRRHATILHNTQRHHTRVLSVECPLSELRGYSGEVRRLSSGTANFTMELSDYRRMSPQRQSQAIQAITGFSPF</sequence>
<dbReference type="InterPro" id="IPR005225">
    <property type="entry name" value="Small_GTP-bd"/>
</dbReference>
<dbReference type="SUPFAM" id="SSF50447">
    <property type="entry name" value="Translation proteins"/>
    <property type="match status" value="1"/>
</dbReference>
<proteinExistence type="predicted"/>
<evidence type="ECO:0000256" key="3">
    <source>
        <dbReference type="ARBA" id="ARBA00022729"/>
    </source>
</evidence>
<dbReference type="InterPro" id="IPR031157">
    <property type="entry name" value="G_TR_CS"/>
</dbReference>
<dbReference type="FunFam" id="3.40.50.300:FF:000514">
    <property type="entry name" value="Ribosome-releasing factor 2, mitochondrial"/>
    <property type="match status" value="1"/>
</dbReference>
<dbReference type="SUPFAM" id="SSF48726">
    <property type="entry name" value="Immunoglobulin"/>
    <property type="match status" value="3"/>
</dbReference>
<keyword evidence="2" id="KW-1003">Cell membrane</keyword>
<dbReference type="CDD" id="cd01886">
    <property type="entry name" value="EF-G"/>
    <property type="match status" value="1"/>
</dbReference>
<dbReference type="InterPro" id="IPR053905">
    <property type="entry name" value="EF-G-like_DII"/>
</dbReference>
<dbReference type="SUPFAM" id="SSF54211">
    <property type="entry name" value="Ribosomal protein S5 domain 2-like"/>
    <property type="match status" value="1"/>
</dbReference>
<evidence type="ECO:0000256" key="11">
    <source>
        <dbReference type="ARBA" id="ARBA00023180"/>
    </source>
</evidence>
<dbReference type="Pfam" id="PF13927">
    <property type="entry name" value="Ig_3"/>
    <property type="match status" value="1"/>
</dbReference>
<dbReference type="SUPFAM" id="SSF52540">
    <property type="entry name" value="P-loop containing nucleoside triphosphate hydrolases"/>
    <property type="match status" value="1"/>
</dbReference>
<feature type="compositionally biased region" description="Acidic residues" evidence="13">
    <location>
        <begin position="57"/>
        <end position="69"/>
    </location>
</feature>
<dbReference type="InterPro" id="IPR041095">
    <property type="entry name" value="EFG_II"/>
</dbReference>
<keyword evidence="6" id="KW-0648">Protein biosynthesis</keyword>
<evidence type="ECO:0000256" key="10">
    <source>
        <dbReference type="ARBA" id="ARBA00023157"/>
    </source>
</evidence>
<keyword evidence="3" id="KW-0732">Signal</keyword>
<keyword evidence="17" id="KW-1185">Reference proteome</keyword>
<dbReference type="Pfam" id="PF07679">
    <property type="entry name" value="I-set"/>
    <property type="match status" value="2"/>
</dbReference>
<dbReference type="InterPro" id="IPR027417">
    <property type="entry name" value="P-loop_NTPase"/>
</dbReference>
<dbReference type="Pfam" id="PF14492">
    <property type="entry name" value="EFG_III"/>
    <property type="match status" value="1"/>
</dbReference>
<dbReference type="CDD" id="cd16262">
    <property type="entry name" value="EFG_III"/>
    <property type="match status" value="1"/>
</dbReference>
<dbReference type="Gene3D" id="3.30.70.240">
    <property type="match status" value="1"/>
</dbReference>
<keyword evidence="8" id="KW-0342">GTP-binding</keyword>
<keyword evidence="7" id="KW-0496">Mitochondrion</keyword>
<dbReference type="InterPro" id="IPR036179">
    <property type="entry name" value="Ig-like_dom_sf"/>
</dbReference>
<comment type="caution">
    <text evidence="16">The sequence shown here is derived from an EMBL/GenBank/DDBJ whole genome shotgun (WGS) entry which is preliminary data.</text>
</comment>
<keyword evidence="9" id="KW-0472">Membrane</keyword>
<dbReference type="Gene3D" id="3.40.50.300">
    <property type="entry name" value="P-loop containing nucleotide triphosphate hydrolases"/>
    <property type="match status" value="1"/>
</dbReference>
<dbReference type="GO" id="GO:0032790">
    <property type="term" value="P:ribosome disassembly"/>
    <property type="evidence" value="ECO:0007669"/>
    <property type="project" value="TreeGrafter"/>
</dbReference>
<dbReference type="Proteomes" id="UP001292094">
    <property type="component" value="Unassembled WGS sequence"/>
</dbReference>
<dbReference type="AlphaFoldDB" id="A0AAE1NIH0"/>
<dbReference type="Pfam" id="PF22042">
    <property type="entry name" value="EF-G_D2"/>
    <property type="match status" value="1"/>
</dbReference>
<dbReference type="NCBIfam" id="TIGR00231">
    <property type="entry name" value="small_GTP"/>
    <property type="match status" value="1"/>
</dbReference>
<dbReference type="Pfam" id="PF03764">
    <property type="entry name" value="EFG_IV"/>
    <property type="match status" value="1"/>
</dbReference>
<dbReference type="SMART" id="SM00409">
    <property type="entry name" value="IG"/>
    <property type="match status" value="3"/>
</dbReference>
<keyword evidence="11" id="KW-0325">Glycoprotein</keyword>
<feature type="domain" description="Ig-like" evidence="14">
    <location>
        <begin position="81"/>
        <end position="174"/>
    </location>
</feature>
<dbReference type="InterPro" id="IPR003599">
    <property type="entry name" value="Ig_sub"/>
</dbReference>
<dbReference type="CDD" id="cd03713">
    <property type="entry name" value="EFG_mtEFG_C"/>
    <property type="match status" value="1"/>
</dbReference>
<dbReference type="Pfam" id="PF00009">
    <property type="entry name" value="GTP_EFTU"/>
    <property type="match status" value="1"/>
</dbReference>
<evidence type="ECO:0000256" key="13">
    <source>
        <dbReference type="SAM" id="MobiDB-lite"/>
    </source>
</evidence>
<evidence type="ECO:0000256" key="1">
    <source>
        <dbReference type="ARBA" id="ARBA00004236"/>
    </source>
</evidence>
<dbReference type="Gene3D" id="2.40.30.10">
    <property type="entry name" value="Translation factors"/>
    <property type="match status" value="1"/>
</dbReference>
<dbReference type="GO" id="GO:0005525">
    <property type="term" value="F:GTP binding"/>
    <property type="evidence" value="ECO:0007669"/>
    <property type="project" value="UniProtKB-KW"/>
</dbReference>
<accession>A0AAE1NIH0</accession>
<evidence type="ECO:0000256" key="7">
    <source>
        <dbReference type="ARBA" id="ARBA00023128"/>
    </source>
</evidence>
<dbReference type="Gene3D" id="3.30.70.870">
    <property type="entry name" value="Elongation Factor G (Translational Gtpase), domain 3"/>
    <property type="match status" value="1"/>
</dbReference>
<feature type="domain" description="Tr-type G" evidence="15">
    <location>
        <begin position="517"/>
        <end position="799"/>
    </location>
</feature>
<keyword evidence="4" id="KW-0677">Repeat</keyword>